<feature type="domain" description="FAM69 protein-kinase" evidence="6">
    <location>
        <begin position="160"/>
        <end position="310"/>
    </location>
</feature>
<dbReference type="InterPro" id="IPR022049">
    <property type="entry name" value="FAM69_kinase_dom"/>
</dbReference>
<dbReference type="Proteomes" id="UP001652661">
    <property type="component" value="Chromosome 2R"/>
</dbReference>
<organism evidence="7 8">
    <name type="scientific">Drosophila kikkawai</name>
    <name type="common">Fruit fly</name>
    <dbReference type="NCBI Taxonomy" id="30033"/>
    <lineage>
        <taxon>Eukaryota</taxon>
        <taxon>Metazoa</taxon>
        <taxon>Ecdysozoa</taxon>
        <taxon>Arthropoda</taxon>
        <taxon>Hexapoda</taxon>
        <taxon>Insecta</taxon>
        <taxon>Pterygota</taxon>
        <taxon>Neoptera</taxon>
        <taxon>Endopterygota</taxon>
        <taxon>Diptera</taxon>
        <taxon>Brachycera</taxon>
        <taxon>Muscomorpha</taxon>
        <taxon>Ephydroidea</taxon>
        <taxon>Drosophilidae</taxon>
        <taxon>Drosophila</taxon>
        <taxon>Sophophora</taxon>
    </lineage>
</organism>
<evidence type="ECO:0000256" key="1">
    <source>
        <dbReference type="ARBA" id="ARBA00004613"/>
    </source>
</evidence>
<feature type="chain" id="PRO_5044647464" evidence="5">
    <location>
        <begin position="23"/>
        <end position="352"/>
    </location>
</feature>
<reference evidence="7 10" key="2">
    <citation type="submission" date="2025-05" db="UniProtKB">
        <authorList>
            <consortium name="RefSeq"/>
        </authorList>
    </citation>
    <scope>NUCLEOTIDE SEQUENCE [LARGE SCALE GENOMIC DNA]</scope>
    <source>
        <strain evidence="7 10">14028-0561.14</strain>
        <tissue evidence="10 11">Whole fly</tissue>
    </source>
</reference>
<dbReference type="GeneID" id="108085193"/>
<evidence type="ECO:0000313" key="8">
    <source>
        <dbReference type="RefSeq" id="XP_017037195.1"/>
    </source>
</evidence>
<dbReference type="OrthoDB" id="10035316at2759"/>
<dbReference type="OMA" id="QLDANVY"/>
<dbReference type="GO" id="GO:0016301">
    <property type="term" value="F:kinase activity"/>
    <property type="evidence" value="ECO:0007669"/>
    <property type="project" value="UniProtKB-KW"/>
</dbReference>
<reference evidence="8" key="1">
    <citation type="submission" date="2025-04" db="UniProtKB">
        <authorList>
            <consortium name="RefSeq"/>
        </authorList>
    </citation>
    <scope>IDENTIFICATION</scope>
    <source>
        <strain evidence="7 9">14028-0561.14</strain>
        <tissue evidence="9">Whole fly</tissue>
    </source>
</reference>
<evidence type="ECO:0000313" key="7">
    <source>
        <dbReference type="Proteomes" id="UP001652661"/>
    </source>
</evidence>
<dbReference type="PANTHER" id="PTHR32073">
    <property type="entry name" value="GH11358P"/>
    <property type="match status" value="1"/>
</dbReference>
<keyword evidence="3" id="KW-0964">Secreted</keyword>
<comment type="similarity">
    <text evidence="2">Belongs to the DIPK family.</text>
</comment>
<dbReference type="RefSeq" id="XP_017037195.1">
    <property type="nucleotide sequence ID" value="XM_017181706.1"/>
</dbReference>
<sequence>MHLSPGHLRVVLILALLQELQVRPQGDILRDQFEKDLLLCPACFAGQREQCQAIFEAIAEPSSWSRLLKAISQLFDQRQIYWLELREKKDRRTPLVAKRKALNPYTLQVNNLKEEFLQREERPGGFHLCRTREEPPRFVTYLKERGHCFPSIWFYLTYDVSPLLLRELHSLDFPVPRPYGSCGLTHFQAHAGRTLTHYAEKEEAVRLELARQVLELSLKLTFGFADFRLYLTDLTADNLAYDEATGKVTLIDVDSLVLVDAASSMGHAQKYEPLPGEGFTFDVSMLCSGQQLDANVYQACLLLRDFLRPNDTLELLLDQCVRCPDDQCDMRFQVAYDLIKLLEETRRGLEIE</sequence>
<name>A0A6P4J8J9_DROKI</name>
<protein>
    <submittedName>
        <fullName evidence="8">Deleted in autism protein 1</fullName>
    </submittedName>
    <submittedName>
        <fullName evidence="9 10">Divergent protein kinase domain 2A</fullName>
    </submittedName>
</protein>
<evidence type="ECO:0000259" key="6">
    <source>
        <dbReference type="Pfam" id="PF12260"/>
    </source>
</evidence>
<evidence type="ECO:0000256" key="2">
    <source>
        <dbReference type="ARBA" id="ARBA00006338"/>
    </source>
</evidence>
<feature type="signal peptide" evidence="5">
    <location>
        <begin position="1"/>
        <end position="22"/>
    </location>
</feature>
<keyword evidence="4 5" id="KW-0732">Signal</keyword>
<dbReference type="RefSeq" id="XP_070140830.1">
    <property type="nucleotide sequence ID" value="XM_070284729.1"/>
</dbReference>
<dbReference type="InterPro" id="IPR020519">
    <property type="entry name" value="DIPK2A/B"/>
</dbReference>
<proteinExistence type="inferred from homology"/>
<keyword evidence="9 10" id="KW-0418">Kinase</keyword>
<evidence type="ECO:0000256" key="5">
    <source>
        <dbReference type="SAM" id="SignalP"/>
    </source>
</evidence>
<evidence type="ECO:0000313" key="9">
    <source>
        <dbReference type="RefSeq" id="XP_070140829.1"/>
    </source>
</evidence>
<dbReference type="AlphaFoldDB" id="A0A6P4J8J9"/>
<evidence type="ECO:0000256" key="4">
    <source>
        <dbReference type="ARBA" id="ARBA00022729"/>
    </source>
</evidence>
<dbReference type="GO" id="GO:0005576">
    <property type="term" value="C:extracellular region"/>
    <property type="evidence" value="ECO:0007669"/>
    <property type="project" value="UniProtKB-SubCell"/>
</dbReference>
<keyword evidence="9 10" id="KW-0808">Transferase</keyword>
<accession>A0A6P4J8J9</accession>
<dbReference type="RefSeq" id="XP_070140831.1">
    <property type="nucleotide sequence ID" value="XM_070284730.1"/>
</dbReference>
<evidence type="ECO:0000256" key="3">
    <source>
        <dbReference type="ARBA" id="ARBA00022525"/>
    </source>
</evidence>
<evidence type="ECO:0000313" key="10">
    <source>
        <dbReference type="RefSeq" id="XP_070140830.1"/>
    </source>
</evidence>
<dbReference type="Pfam" id="PF12260">
    <property type="entry name" value="PIP49_C"/>
    <property type="match status" value="1"/>
</dbReference>
<gene>
    <name evidence="8 9 10 11" type="primary">LOC108085193</name>
</gene>
<evidence type="ECO:0000313" key="11">
    <source>
        <dbReference type="RefSeq" id="XP_070140831.1"/>
    </source>
</evidence>
<keyword evidence="7" id="KW-1185">Reference proteome</keyword>
<dbReference type="RefSeq" id="XP_070140829.1">
    <property type="nucleotide sequence ID" value="XM_070284728.1"/>
</dbReference>
<comment type="subcellular location">
    <subcellularLocation>
        <location evidence="1">Secreted</location>
    </subcellularLocation>
</comment>
<dbReference type="PANTHER" id="PTHR32073:SF7">
    <property type="entry name" value="GH11358P"/>
    <property type="match status" value="1"/>
</dbReference>